<dbReference type="PRINTS" id="PR00420">
    <property type="entry name" value="RNGMNOXGNASE"/>
</dbReference>
<evidence type="ECO:0000313" key="9">
    <source>
        <dbReference type="Proteomes" id="UP000191518"/>
    </source>
</evidence>
<feature type="domain" description="FAD-binding" evidence="7">
    <location>
        <begin position="2"/>
        <end position="329"/>
    </location>
</feature>
<keyword evidence="9" id="KW-1185">Reference proteome</keyword>
<keyword evidence="5" id="KW-0503">Monooxygenase</keyword>
<dbReference type="GO" id="GO:0071949">
    <property type="term" value="F:FAD binding"/>
    <property type="evidence" value="ECO:0007669"/>
    <property type="project" value="InterPro"/>
</dbReference>
<evidence type="ECO:0000256" key="3">
    <source>
        <dbReference type="ARBA" id="ARBA00022827"/>
    </source>
</evidence>
<dbReference type="Gene3D" id="3.50.50.60">
    <property type="entry name" value="FAD/NAD(P)-binding domain"/>
    <property type="match status" value="1"/>
</dbReference>
<keyword evidence="4" id="KW-0560">Oxidoreductase</keyword>
<evidence type="ECO:0000256" key="4">
    <source>
        <dbReference type="ARBA" id="ARBA00023002"/>
    </source>
</evidence>
<evidence type="ECO:0000259" key="7">
    <source>
        <dbReference type="Pfam" id="PF01494"/>
    </source>
</evidence>
<accession>A0A1V6RGV4</accession>
<proteinExistence type="inferred from homology"/>
<keyword evidence="3" id="KW-0274">FAD</keyword>
<dbReference type="SUPFAM" id="SSF51905">
    <property type="entry name" value="FAD/NAD(P)-binding domain"/>
    <property type="match status" value="1"/>
</dbReference>
<gene>
    <name evidence="8" type="ORF">PENVUL_c049G04970</name>
</gene>
<dbReference type="OrthoDB" id="16820at2759"/>
<evidence type="ECO:0000256" key="5">
    <source>
        <dbReference type="ARBA" id="ARBA00023033"/>
    </source>
</evidence>
<reference evidence="9" key="1">
    <citation type="journal article" date="2017" name="Nat. Microbiol.">
        <title>Global analysis of biosynthetic gene clusters reveals vast potential of secondary metabolite production in Penicillium species.</title>
        <authorList>
            <person name="Nielsen J.C."/>
            <person name="Grijseels S."/>
            <person name="Prigent S."/>
            <person name="Ji B."/>
            <person name="Dainat J."/>
            <person name="Nielsen K.F."/>
            <person name="Frisvad J.C."/>
            <person name="Workman M."/>
            <person name="Nielsen J."/>
        </authorList>
    </citation>
    <scope>NUCLEOTIDE SEQUENCE [LARGE SCALE GENOMIC DNA]</scope>
    <source>
        <strain evidence="9">IBT 29486</strain>
    </source>
</reference>
<dbReference type="InterPro" id="IPR050493">
    <property type="entry name" value="FAD-dep_Monooxygenase_BioMet"/>
</dbReference>
<keyword evidence="2" id="KW-0285">Flavoprotein</keyword>
<dbReference type="PANTHER" id="PTHR13789">
    <property type="entry name" value="MONOOXYGENASE"/>
    <property type="match status" value="1"/>
</dbReference>
<comment type="caution">
    <text evidence="8">The sequence shown here is derived from an EMBL/GenBank/DDBJ whole genome shotgun (WGS) entry which is preliminary data.</text>
</comment>
<dbReference type="AlphaFoldDB" id="A0A1V6RGV4"/>
<dbReference type="EMBL" id="MDYP01000049">
    <property type="protein sequence ID" value="OQE00623.1"/>
    <property type="molecule type" value="Genomic_DNA"/>
</dbReference>
<dbReference type="STRING" id="29845.A0A1V6RGV4"/>
<dbReference type="InterPro" id="IPR002938">
    <property type="entry name" value="FAD-bd"/>
</dbReference>
<evidence type="ECO:0000256" key="6">
    <source>
        <dbReference type="SAM" id="SignalP"/>
    </source>
</evidence>
<evidence type="ECO:0000256" key="1">
    <source>
        <dbReference type="ARBA" id="ARBA00007992"/>
    </source>
</evidence>
<organism evidence="8 9">
    <name type="scientific">Penicillium vulpinum</name>
    <dbReference type="NCBI Taxonomy" id="29845"/>
    <lineage>
        <taxon>Eukaryota</taxon>
        <taxon>Fungi</taxon>
        <taxon>Dikarya</taxon>
        <taxon>Ascomycota</taxon>
        <taxon>Pezizomycotina</taxon>
        <taxon>Eurotiomycetes</taxon>
        <taxon>Eurotiomycetidae</taxon>
        <taxon>Eurotiales</taxon>
        <taxon>Aspergillaceae</taxon>
        <taxon>Penicillium</taxon>
    </lineage>
</organism>
<feature type="chain" id="PRO_5012799733" description="FAD-binding domain-containing protein" evidence="6">
    <location>
        <begin position="17"/>
        <end position="410"/>
    </location>
</feature>
<dbReference type="Proteomes" id="UP000191518">
    <property type="component" value="Unassembled WGS sequence"/>
</dbReference>
<dbReference type="Pfam" id="PF01494">
    <property type="entry name" value="FAD_binding_3"/>
    <property type="match status" value="1"/>
</dbReference>
<dbReference type="PANTHER" id="PTHR13789:SF236">
    <property type="entry name" value="MONOOXYGENASE, PUTATIVE (AFU_ORTHOLOGUE AFUA_6G12060)-RELATED"/>
    <property type="match status" value="1"/>
</dbReference>
<protein>
    <recommendedName>
        <fullName evidence="7">FAD-binding domain-containing protein</fullName>
    </recommendedName>
</protein>
<comment type="similarity">
    <text evidence="1">Belongs to the paxM FAD-dependent monooxygenase family.</text>
</comment>
<dbReference type="InterPro" id="IPR036188">
    <property type="entry name" value="FAD/NAD-bd_sf"/>
</dbReference>
<keyword evidence="6" id="KW-0732">Signal</keyword>
<feature type="signal peptide" evidence="6">
    <location>
        <begin position="1"/>
        <end position="16"/>
    </location>
</feature>
<dbReference type="GO" id="GO:0004497">
    <property type="term" value="F:monooxygenase activity"/>
    <property type="evidence" value="ECO:0007669"/>
    <property type="project" value="UniProtKB-KW"/>
</dbReference>
<evidence type="ECO:0000256" key="2">
    <source>
        <dbReference type="ARBA" id="ARBA00022630"/>
    </source>
</evidence>
<name>A0A1V6RGV4_9EURO</name>
<sequence>MHVIVVGAGFGGLACAVTCAQQGLKVTLLDQVPEFLPVGELIGLGSNVAQIFKLWGILPAMKAIRQDAPFMTLHNYDGKVLAVDNTLGEAEEKFGAPNLSVFRGEMHAILVEYGKSLGIIFRNGCKVVDYDANKPSVILASGEEVEGDAVIASDGIKSIARGKVLGDYEEPLDTGYTALRAYGDASLIAADPIAKHLVENGDSVSLWVGPDLHGIALALRGGKELFTTITYKRTPGQPEIESSAQVLELIKDWDVVFKRTWELLPDELNIWPLVYRNCSEKWVSDSGLIALIGDAVHPFLPSSMQGAGQAMEDGAVLGLCLAKAGKGSVPLALNTFFRLRHDHVVEVQEMGIEQREYWHNNHDESGEMVKKPDDTHGAVKTQKFWSYDCVKVVEESWETVSAQVAAELGL</sequence>
<evidence type="ECO:0000313" key="8">
    <source>
        <dbReference type="EMBL" id="OQE00623.1"/>
    </source>
</evidence>